<protein>
    <recommendedName>
        <fullName evidence="3">DUF5678 domain-containing protein</fullName>
    </recommendedName>
</protein>
<gene>
    <name evidence="1" type="ORF">BJY16_007306</name>
</gene>
<name>A0A7W7H4R5_9ACTN</name>
<accession>A0A7W7H4R5</accession>
<proteinExistence type="predicted"/>
<dbReference type="RefSeq" id="WP_185044093.1">
    <property type="nucleotide sequence ID" value="NZ_BAABFG010000005.1"/>
</dbReference>
<dbReference type="EMBL" id="JACHNB010000001">
    <property type="protein sequence ID" value="MBB4743847.1"/>
    <property type="molecule type" value="Genomic_DNA"/>
</dbReference>
<evidence type="ECO:0008006" key="3">
    <source>
        <dbReference type="Google" id="ProtNLM"/>
    </source>
</evidence>
<evidence type="ECO:0000313" key="2">
    <source>
        <dbReference type="Proteomes" id="UP000546162"/>
    </source>
</evidence>
<dbReference type="AlphaFoldDB" id="A0A7W7H4R5"/>
<reference evidence="1 2" key="1">
    <citation type="submission" date="2020-08" db="EMBL/GenBank/DDBJ databases">
        <title>Sequencing the genomes of 1000 actinobacteria strains.</title>
        <authorList>
            <person name="Klenk H.-P."/>
        </authorList>
    </citation>
    <scope>NUCLEOTIDE SEQUENCE [LARGE SCALE GENOMIC DNA]</scope>
    <source>
        <strain evidence="1 2">DSM 45809</strain>
    </source>
</reference>
<comment type="caution">
    <text evidence="1">The sequence shown here is derived from an EMBL/GenBank/DDBJ whole genome shotgun (WGS) entry which is preliminary data.</text>
</comment>
<sequence length="79" mass="8920">MPEHETSVEEQWLWDNYASLHEYRATLGAPPVDLTGQWIAVYGRSVVAWNPSVEQLAANLGTEAFTPLYVYVMGRPELP</sequence>
<dbReference type="Proteomes" id="UP000546162">
    <property type="component" value="Unassembled WGS sequence"/>
</dbReference>
<evidence type="ECO:0000313" key="1">
    <source>
        <dbReference type="EMBL" id="MBB4743847.1"/>
    </source>
</evidence>
<keyword evidence="2" id="KW-1185">Reference proteome</keyword>
<organism evidence="1 2">
    <name type="scientific">Actinoplanes octamycinicus</name>
    <dbReference type="NCBI Taxonomy" id="135948"/>
    <lineage>
        <taxon>Bacteria</taxon>
        <taxon>Bacillati</taxon>
        <taxon>Actinomycetota</taxon>
        <taxon>Actinomycetes</taxon>
        <taxon>Micromonosporales</taxon>
        <taxon>Micromonosporaceae</taxon>
        <taxon>Actinoplanes</taxon>
    </lineage>
</organism>